<accession>A0A9Q0G4T6</accession>
<evidence type="ECO:0000313" key="4">
    <source>
        <dbReference type="Proteomes" id="UP001141552"/>
    </source>
</evidence>
<gene>
    <name evidence="3" type="ORF">Tsubulata_039692</name>
</gene>
<dbReference type="EMBL" id="JAKUCV010002521">
    <property type="protein sequence ID" value="KAJ4842319.1"/>
    <property type="molecule type" value="Genomic_DNA"/>
</dbReference>
<dbReference type="PANTHER" id="PTHR31286">
    <property type="entry name" value="GLYCINE-RICH CELL WALL STRUCTURAL PROTEIN 1.8-LIKE"/>
    <property type="match status" value="1"/>
</dbReference>
<protein>
    <recommendedName>
        <fullName evidence="2">DUF4283 domain-containing protein</fullName>
    </recommendedName>
</protein>
<evidence type="ECO:0000256" key="1">
    <source>
        <dbReference type="SAM" id="MobiDB-lite"/>
    </source>
</evidence>
<reference evidence="3" key="1">
    <citation type="submission" date="2022-02" db="EMBL/GenBank/DDBJ databases">
        <authorList>
            <person name="Henning P.M."/>
            <person name="McCubbin A.G."/>
            <person name="Shore J.S."/>
        </authorList>
    </citation>
    <scope>NUCLEOTIDE SEQUENCE</scope>
    <source>
        <strain evidence="3">F60SS</strain>
        <tissue evidence="3">Leaves</tissue>
    </source>
</reference>
<evidence type="ECO:0000259" key="2">
    <source>
        <dbReference type="Pfam" id="PF14111"/>
    </source>
</evidence>
<feature type="domain" description="DUF4283" evidence="2">
    <location>
        <begin position="3"/>
        <end position="71"/>
    </location>
</feature>
<dbReference type="Proteomes" id="UP001141552">
    <property type="component" value="Unassembled WGS sequence"/>
</dbReference>
<feature type="region of interest" description="Disordered" evidence="1">
    <location>
        <begin position="195"/>
        <end position="214"/>
    </location>
</feature>
<dbReference type="Pfam" id="PF14111">
    <property type="entry name" value="DUF4283"/>
    <property type="match status" value="1"/>
</dbReference>
<feature type="compositionally biased region" description="Polar residues" evidence="1">
    <location>
        <begin position="195"/>
        <end position="209"/>
    </location>
</feature>
<keyword evidence="4" id="KW-1185">Reference proteome</keyword>
<comment type="caution">
    <text evidence="3">The sequence shown here is derived from an EMBL/GenBank/DDBJ whole genome shotgun (WGS) entry which is preliminary data.</text>
</comment>
<sequence length="299" mass="32244">MGLSPKLGLIQAMATKLWGRYSPISVIPYTEGLYLFQFFDESALSRALYGGPWHIGGIPLLLRKWTAEIKPVDFSASLIPVWVQLKQVPFELLTKEGLSYLASAIGKPSHMNQDCSKMLASDRVSVCVDVDFSKPLLDELTVEFDGCQRTIPLSYSWKPQFCVSCNKWGHHQLTCSTKRTTVQWVPKATSVVSPTTDNFNQPAGSSVLPSNPLLGGDSKLQTVTQLTASDSSDVSGTLTAHEESQLYSVPLNGGAVAEVSSKILSTVIPTDCNISSPPSTLPGLTADTSNPVPPLSTAK</sequence>
<feature type="region of interest" description="Disordered" evidence="1">
    <location>
        <begin position="276"/>
        <end position="299"/>
    </location>
</feature>
<evidence type="ECO:0000313" key="3">
    <source>
        <dbReference type="EMBL" id="KAJ4842319.1"/>
    </source>
</evidence>
<dbReference type="InterPro" id="IPR025558">
    <property type="entry name" value="DUF4283"/>
</dbReference>
<reference evidence="3" key="2">
    <citation type="journal article" date="2023" name="Plants (Basel)">
        <title>Annotation of the Turnera subulata (Passifloraceae) Draft Genome Reveals the S-Locus Evolved after the Divergence of Turneroideae from Passifloroideae in a Stepwise Manner.</title>
        <authorList>
            <person name="Henning P.M."/>
            <person name="Roalson E.H."/>
            <person name="Mir W."/>
            <person name="McCubbin A.G."/>
            <person name="Shore J.S."/>
        </authorList>
    </citation>
    <scope>NUCLEOTIDE SEQUENCE</scope>
    <source>
        <strain evidence="3">F60SS</strain>
    </source>
</reference>
<dbReference type="AlphaFoldDB" id="A0A9Q0G4T6"/>
<organism evidence="3 4">
    <name type="scientific">Turnera subulata</name>
    <dbReference type="NCBI Taxonomy" id="218843"/>
    <lineage>
        <taxon>Eukaryota</taxon>
        <taxon>Viridiplantae</taxon>
        <taxon>Streptophyta</taxon>
        <taxon>Embryophyta</taxon>
        <taxon>Tracheophyta</taxon>
        <taxon>Spermatophyta</taxon>
        <taxon>Magnoliopsida</taxon>
        <taxon>eudicotyledons</taxon>
        <taxon>Gunneridae</taxon>
        <taxon>Pentapetalae</taxon>
        <taxon>rosids</taxon>
        <taxon>fabids</taxon>
        <taxon>Malpighiales</taxon>
        <taxon>Passifloraceae</taxon>
        <taxon>Turnera</taxon>
    </lineage>
</organism>
<dbReference type="InterPro" id="IPR040256">
    <property type="entry name" value="At4g02000-like"/>
</dbReference>
<name>A0A9Q0G4T6_9ROSI</name>
<dbReference type="PANTHER" id="PTHR31286:SF165">
    <property type="entry name" value="DUF4283 DOMAIN-CONTAINING PROTEIN"/>
    <property type="match status" value="1"/>
</dbReference>
<proteinExistence type="predicted"/>
<dbReference type="OrthoDB" id="1751344at2759"/>